<gene>
    <name evidence="1" type="ORF">ACFOEN_13075</name>
</gene>
<keyword evidence="2" id="KW-1185">Reference proteome</keyword>
<evidence type="ECO:0000313" key="2">
    <source>
        <dbReference type="Proteomes" id="UP001595556"/>
    </source>
</evidence>
<comment type="caution">
    <text evidence="1">The sequence shown here is derived from an EMBL/GenBank/DDBJ whole genome shotgun (WGS) entry which is preliminary data.</text>
</comment>
<name>A0ABV7HAZ3_9BURK</name>
<dbReference type="RefSeq" id="WP_377304628.1">
    <property type="nucleotide sequence ID" value="NZ_CP180191.1"/>
</dbReference>
<accession>A0ABV7HAZ3</accession>
<dbReference type="Proteomes" id="UP001595556">
    <property type="component" value="Unassembled WGS sequence"/>
</dbReference>
<reference evidence="2" key="1">
    <citation type="journal article" date="2019" name="Int. J. Syst. Evol. Microbiol.">
        <title>The Global Catalogue of Microorganisms (GCM) 10K type strain sequencing project: providing services to taxonomists for standard genome sequencing and annotation.</title>
        <authorList>
            <consortium name="The Broad Institute Genomics Platform"/>
            <consortium name="The Broad Institute Genome Sequencing Center for Infectious Disease"/>
            <person name="Wu L."/>
            <person name="Ma J."/>
        </authorList>
    </citation>
    <scope>NUCLEOTIDE SEQUENCE [LARGE SCALE GENOMIC DNA]</scope>
    <source>
        <strain evidence="2">KCTC 52168</strain>
    </source>
</reference>
<dbReference type="EMBL" id="JBHRTI010000007">
    <property type="protein sequence ID" value="MFC3148557.1"/>
    <property type="molecule type" value="Genomic_DNA"/>
</dbReference>
<sequence>MTFPSHIASSASFRALRNTLLAAALVGGGAQAIAQPHVVVERSRISPAQAEAMRGTYALSDGRELVMGGSARRPTMQLGMEPSVALVKTGENQFESADGQVRIELQTQSNGQVNALTLRTAQTQAVALR</sequence>
<organism evidence="1 2">
    <name type="scientific">Piscinibacterium candidicorallinum</name>
    <dbReference type="NCBI Taxonomy" id="1793872"/>
    <lineage>
        <taxon>Bacteria</taxon>
        <taxon>Pseudomonadati</taxon>
        <taxon>Pseudomonadota</taxon>
        <taxon>Betaproteobacteria</taxon>
        <taxon>Burkholderiales</taxon>
        <taxon>Piscinibacterium</taxon>
    </lineage>
</organism>
<protein>
    <submittedName>
        <fullName evidence="1">Uncharacterized protein</fullName>
    </submittedName>
</protein>
<proteinExistence type="predicted"/>
<evidence type="ECO:0000313" key="1">
    <source>
        <dbReference type="EMBL" id="MFC3148557.1"/>
    </source>
</evidence>